<feature type="transmembrane region" description="Helical" evidence="1">
    <location>
        <begin position="31"/>
        <end position="49"/>
    </location>
</feature>
<evidence type="ECO:0008006" key="4">
    <source>
        <dbReference type="Google" id="ProtNLM"/>
    </source>
</evidence>
<sequence>MKHPSQKFAQLQYLMLALAIVIGIISLTKDGWSILTLLMFYTLAFSFVFEGMAHYAQRNTAIFVEQALRAIIILVFSTVLYF</sequence>
<evidence type="ECO:0000313" key="3">
    <source>
        <dbReference type="Proteomes" id="UP001236652"/>
    </source>
</evidence>
<dbReference type="Proteomes" id="UP001236652">
    <property type="component" value="Chromosome"/>
</dbReference>
<proteinExistence type="predicted"/>
<gene>
    <name evidence="2" type="ORF">QNI29_19730</name>
</gene>
<feature type="transmembrane region" description="Helical" evidence="1">
    <location>
        <begin position="61"/>
        <end position="81"/>
    </location>
</feature>
<keyword evidence="1" id="KW-1133">Transmembrane helix</keyword>
<dbReference type="EMBL" id="CP126446">
    <property type="protein sequence ID" value="WIF97929.1"/>
    <property type="molecule type" value="Genomic_DNA"/>
</dbReference>
<name>A0ABY8UZW6_9BACI</name>
<organism evidence="2 3">
    <name type="scientific">Pontibacillus chungwhensis</name>
    <dbReference type="NCBI Taxonomy" id="265426"/>
    <lineage>
        <taxon>Bacteria</taxon>
        <taxon>Bacillati</taxon>
        <taxon>Bacillota</taxon>
        <taxon>Bacilli</taxon>
        <taxon>Bacillales</taxon>
        <taxon>Bacillaceae</taxon>
        <taxon>Pontibacillus</taxon>
    </lineage>
</organism>
<evidence type="ECO:0000256" key="1">
    <source>
        <dbReference type="SAM" id="Phobius"/>
    </source>
</evidence>
<keyword evidence="1" id="KW-0472">Membrane</keyword>
<protein>
    <recommendedName>
        <fullName evidence="4">DUF4181 domain-containing protein</fullName>
    </recommendedName>
</protein>
<reference evidence="2 3" key="1">
    <citation type="submission" date="2023-05" db="EMBL/GenBank/DDBJ databases">
        <title>Comparative genomics reveals the evidence of polycyclic aromatic hydrocarbons degradation in moderately halophilic genus Pontibacillus.</title>
        <authorList>
            <person name="Yang H."/>
            <person name="Qian Z."/>
        </authorList>
    </citation>
    <scope>NUCLEOTIDE SEQUENCE [LARGE SCALE GENOMIC DNA]</scope>
    <source>
        <strain evidence="3">HN14</strain>
    </source>
</reference>
<feature type="transmembrane region" description="Helical" evidence="1">
    <location>
        <begin position="7"/>
        <end position="25"/>
    </location>
</feature>
<dbReference type="RefSeq" id="WP_231417689.1">
    <property type="nucleotide sequence ID" value="NZ_CP126446.1"/>
</dbReference>
<evidence type="ECO:0000313" key="2">
    <source>
        <dbReference type="EMBL" id="WIF97929.1"/>
    </source>
</evidence>
<accession>A0ABY8UZW6</accession>
<keyword evidence="1" id="KW-0812">Transmembrane</keyword>
<keyword evidence="3" id="KW-1185">Reference proteome</keyword>